<keyword evidence="3" id="KW-1185">Reference proteome</keyword>
<organism evidence="2 3">
    <name type="scientific">Marasmiellus scandens</name>
    <dbReference type="NCBI Taxonomy" id="2682957"/>
    <lineage>
        <taxon>Eukaryota</taxon>
        <taxon>Fungi</taxon>
        <taxon>Dikarya</taxon>
        <taxon>Basidiomycota</taxon>
        <taxon>Agaricomycotina</taxon>
        <taxon>Agaricomycetes</taxon>
        <taxon>Agaricomycetidae</taxon>
        <taxon>Agaricales</taxon>
        <taxon>Marasmiineae</taxon>
        <taxon>Omphalotaceae</taxon>
        <taxon>Marasmiellus</taxon>
    </lineage>
</organism>
<sequence length="484" mass="55808">MPESELKLVDLRAINRTPGIKTVTPSEVDPVTEKEINFPTLRAFKQIGNDKPTLDRRRKALELGAQYLELPWLLQAQPASRKLHKTTFAKELTLLDDLLRNFQTFTKDDQVNYALKLETYQSLSVLLYHHLKCSSVSFKMTGQQVPDFPGWTDGNVGTDFFTQNDIEILAVSYRIQVEHFLYRLDQVHDFATNECKLYDQKRPDIINSNTLGNHPGSFSISADLRAHRSRMYTQKSAISRTSAPIHTSRLSDLFDSSPDGPDPSDSDSDASGDENHHRICNQKPHGHVAGLRGFHFDFKLKFDVVPKWDGNMDMIVRWINQVNDLANRSPTMRKQLGQVVPRRLEGKAEVWYYSLPLSYRSTIEVSWDTMRSAIADYWMNRKWFYDQKRKANRASYRETGHEQETPSEYFIRKNDLLTTVYDLSDTEIIMDVMEGAPTNWHTILTTQSYETAVEFQSAIRYHEDTLLSLDSLSFGKDSRSSDID</sequence>
<evidence type="ECO:0000313" key="2">
    <source>
        <dbReference type="EMBL" id="KAK7446030.1"/>
    </source>
</evidence>
<dbReference type="Proteomes" id="UP001498398">
    <property type="component" value="Unassembled WGS sequence"/>
</dbReference>
<evidence type="ECO:0000256" key="1">
    <source>
        <dbReference type="SAM" id="MobiDB-lite"/>
    </source>
</evidence>
<proteinExistence type="predicted"/>
<gene>
    <name evidence="2" type="ORF">VKT23_014653</name>
</gene>
<feature type="region of interest" description="Disordered" evidence="1">
    <location>
        <begin position="250"/>
        <end position="283"/>
    </location>
</feature>
<protein>
    <submittedName>
        <fullName evidence="2">Uncharacterized protein</fullName>
    </submittedName>
</protein>
<comment type="caution">
    <text evidence="2">The sequence shown here is derived from an EMBL/GenBank/DDBJ whole genome shotgun (WGS) entry which is preliminary data.</text>
</comment>
<dbReference type="EMBL" id="JBANRG010000045">
    <property type="protein sequence ID" value="KAK7446030.1"/>
    <property type="molecule type" value="Genomic_DNA"/>
</dbReference>
<feature type="compositionally biased region" description="Acidic residues" evidence="1">
    <location>
        <begin position="262"/>
        <end position="272"/>
    </location>
</feature>
<reference evidence="2 3" key="1">
    <citation type="submission" date="2024-01" db="EMBL/GenBank/DDBJ databases">
        <title>A draft genome for the cacao thread blight pathogen Marasmiellus scandens.</title>
        <authorList>
            <person name="Baruah I.K."/>
            <person name="Leung J."/>
            <person name="Bukari Y."/>
            <person name="Amoako-Attah I."/>
            <person name="Meinhardt L.W."/>
            <person name="Bailey B.A."/>
            <person name="Cohen S.P."/>
        </authorList>
    </citation>
    <scope>NUCLEOTIDE SEQUENCE [LARGE SCALE GENOMIC DNA]</scope>
    <source>
        <strain evidence="2 3">GH-19</strain>
    </source>
</reference>
<name>A0ABR1J4L7_9AGAR</name>
<evidence type="ECO:0000313" key="3">
    <source>
        <dbReference type="Proteomes" id="UP001498398"/>
    </source>
</evidence>
<feature type="compositionally biased region" description="Low complexity" evidence="1">
    <location>
        <begin position="250"/>
        <end position="259"/>
    </location>
</feature>
<accession>A0ABR1J4L7</accession>